<evidence type="ECO:0000259" key="1">
    <source>
        <dbReference type="Pfam" id="PF19575"/>
    </source>
</evidence>
<dbReference type="EMBL" id="BJYK01000001">
    <property type="protein sequence ID" value="GEN79154.1"/>
    <property type="molecule type" value="Genomic_DNA"/>
</dbReference>
<gene>
    <name evidence="2" type="ORF">AFE02nite_08880</name>
</gene>
<comment type="caution">
    <text evidence="2">The sequence shown here is derived from an EMBL/GenBank/DDBJ whole genome shotgun (WGS) entry which is preliminary data.</text>
</comment>
<organism evidence="2 3">
    <name type="scientific">Actinotalea fermentans</name>
    <dbReference type="NCBI Taxonomy" id="43671"/>
    <lineage>
        <taxon>Bacteria</taxon>
        <taxon>Bacillati</taxon>
        <taxon>Actinomycetota</taxon>
        <taxon>Actinomycetes</taxon>
        <taxon>Micrococcales</taxon>
        <taxon>Cellulomonadaceae</taxon>
        <taxon>Actinotalea</taxon>
    </lineage>
</organism>
<protein>
    <recommendedName>
        <fullName evidence="1">Helix-turn-helix domain-containing protein</fullName>
    </recommendedName>
</protein>
<sequence>MSDRLPKGSRITGEGRKSLAQTLVERYQRGESIRSMAEDIGRSYGFVHGVLAESGVQMRSRGGATRGAAAEARRAAIKNGG</sequence>
<evidence type="ECO:0000313" key="2">
    <source>
        <dbReference type="EMBL" id="GEN79154.1"/>
    </source>
</evidence>
<dbReference type="OrthoDB" id="3541261at2"/>
<proteinExistence type="predicted"/>
<dbReference type="Proteomes" id="UP000321484">
    <property type="component" value="Unassembled WGS sequence"/>
</dbReference>
<reference evidence="2 3" key="1">
    <citation type="submission" date="2019-07" db="EMBL/GenBank/DDBJ databases">
        <title>Whole genome shotgun sequence of Actinotalea fermentans NBRC 105374.</title>
        <authorList>
            <person name="Hosoyama A."/>
            <person name="Uohara A."/>
            <person name="Ohji S."/>
            <person name="Ichikawa N."/>
        </authorList>
    </citation>
    <scope>NUCLEOTIDE SEQUENCE [LARGE SCALE GENOMIC DNA]</scope>
    <source>
        <strain evidence="2 3">NBRC 105374</strain>
    </source>
</reference>
<dbReference type="InterPro" id="IPR045745">
    <property type="entry name" value="HTH_58_Actinobacteria-type"/>
</dbReference>
<evidence type="ECO:0000313" key="3">
    <source>
        <dbReference type="Proteomes" id="UP000321484"/>
    </source>
</evidence>
<accession>A0A511YVB8</accession>
<name>A0A511YVB8_9CELL</name>
<dbReference type="Pfam" id="PF19575">
    <property type="entry name" value="HTH_58"/>
    <property type="match status" value="1"/>
</dbReference>
<dbReference type="AlphaFoldDB" id="A0A511YVB8"/>
<keyword evidence="3" id="KW-1185">Reference proteome</keyword>
<feature type="domain" description="Helix-turn-helix" evidence="1">
    <location>
        <begin position="6"/>
        <end position="66"/>
    </location>
</feature>
<dbReference type="RefSeq" id="WP_034244824.1">
    <property type="nucleotide sequence ID" value="NZ_BJYK01000001.1"/>
</dbReference>